<dbReference type="Pfam" id="PF16286">
    <property type="entry name" value="DUF4932"/>
    <property type="match status" value="1"/>
</dbReference>
<dbReference type="InterPro" id="IPR032560">
    <property type="entry name" value="DUF4932"/>
</dbReference>
<gene>
    <name evidence="1" type="ORF">GM418_25310</name>
</gene>
<organism evidence="1 2">
    <name type="scientific">Maribellus comscasis</name>
    <dbReference type="NCBI Taxonomy" id="2681766"/>
    <lineage>
        <taxon>Bacteria</taxon>
        <taxon>Pseudomonadati</taxon>
        <taxon>Bacteroidota</taxon>
        <taxon>Bacteroidia</taxon>
        <taxon>Marinilabiliales</taxon>
        <taxon>Prolixibacteraceae</taxon>
        <taxon>Maribellus</taxon>
    </lineage>
</organism>
<evidence type="ECO:0000313" key="2">
    <source>
        <dbReference type="Proteomes" id="UP000428260"/>
    </source>
</evidence>
<dbReference type="Proteomes" id="UP000428260">
    <property type="component" value="Chromosome"/>
</dbReference>
<sequence length="354" mass="41758">MKNQILSGLIIFLFISCETEVKNIEKKINIKVDERIELLSIVQHFTTWAAYGHNRYDLYYQSEVEEYFKPYSDHQAVKLCQELYDFGFSFDAPPTFVLYHSELPGFEQSTPYTEYLISRAGSELKLKEFANSLQNFAIKSNFEKFYNSQTDFYKRVVDSIKQTIPDENYIRTLENYYGDKKESYTIIADPLFQRGGYGPQIQSDDGELVYSILGAKNSINGFPVFGDKNIFEHIMLHEFSHSFVNPVTERYLKAVNNSENLFEPIENKMRKMAYPEWSICVNEHLVRVNVARMLAKLKHNKSDILKQEFNRGFIYIYDLDSLMEGYESSRNIFKKYEDFYPEIINYFDDRNAKK</sequence>
<name>A0A6I6JUU8_9BACT</name>
<dbReference type="EMBL" id="CP046401">
    <property type="protein sequence ID" value="QGY46856.1"/>
    <property type="molecule type" value="Genomic_DNA"/>
</dbReference>
<dbReference type="KEGG" id="mcos:GM418_25310"/>
<proteinExistence type="predicted"/>
<dbReference type="PROSITE" id="PS51257">
    <property type="entry name" value="PROKAR_LIPOPROTEIN"/>
    <property type="match status" value="1"/>
</dbReference>
<evidence type="ECO:0000313" key="1">
    <source>
        <dbReference type="EMBL" id="QGY46856.1"/>
    </source>
</evidence>
<reference evidence="1 2" key="1">
    <citation type="submission" date="2019-11" db="EMBL/GenBank/DDBJ databases">
        <authorList>
            <person name="Zheng R.K."/>
            <person name="Sun C.M."/>
        </authorList>
    </citation>
    <scope>NUCLEOTIDE SEQUENCE [LARGE SCALE GENOMIC DNA]</scope>
    <source>
        <strain evidence="1 2">WC007</strain>
    </source>
</reference>
<keyword evidence="2" id="KW-1185">Reference proteome</keyword>
<protein>
    <submittedName>
        <fullName evidence="1">DUF4932 domain-containing protein</fullName>
    </submittedName>
</protein>
<dbReference type="RefSeq" id="WP_158870163.1">
    <property type="nucleotide sequence ID" value="NZ_CP046401.1"/>
</dbReference>
<dbReference type="AlphaFoldDB" id="A0A6I6JUU8"/>
<accession>A0A6I6JUU8</accession>